<dbReference type="RefSeq" id="WP_182529462.1">
    <property type="nucleotide sequence ID" value="NZ_JACGXL010000001.1"/>
</dbReference>
<keyword evidence="4" id="KW-1185">Reference proteome</keyword>
<reference evidence="3 4" key="1">
    <citation type="submission" date="2020-07" db="EMBL/GenBank/DDBJ databases">
        <title>Genomic Encyclopedia of Type Strains, Phase IV (KMG-V): Genome sequencing to study the core and pangenomes of soil and plant-associated prokaryotes.</title>
        <authorList>
            <person name="Whitman W."/>
        </authorList>
    </citation>
    <scope>NUCLEOTIDE SEQUENCE [LARGE SCALE GENOMIC DNA]</scope>
    <source>
        <strain evidence="3 4">RH2WT43</strain>
    </source>
</reference>
<organism evidence="3 4">
    <name type="scientific">Dokdonella fugitiva</name>
    <dbReference type="NCBI Taxonomy" id="328517"/>
    <lineage>
        <taxon>Bacteria</taxon>
        <taxon>Pseudomonadati</taxon>
        <taxon>Pseudomonadota</taxon>
        <taxon>Gammaproteobacteria</taxon>
        <taxon>Lysobacterales</taxon>
        <taxon>Rhodanobacteraceae</taxon>
        <taxon>Dokdonella</taxon>
    </lineage>
</organism>
<feature type="transmembrane region" description="Helical" evidence="2">
    <location>
        <begin position="109"/>
        <end position="126"/>
    </location>
</feature>
<sequence>MSRQILNGEHAHVHDVPRAMKAAASHVLAEASAARNDLLTTAAHMAADARAGASSMRRHARRAAAYGSDAAAEMMESGWDAGTRAWRDARRQAGEWGSVALAQARSRPAVVLVGVAVVGVAIGFWLRSASRRASLAATADASRKATTTRARMNDAGGRAMRKANGRDGGRKGNSAGAAHG</sequence>
<proteinExistence type="predicted"/>
<evidence type="ECO:0000313" key="4">
    <source>
        <dbReference type="Proteomes" id="UP000550401"/>
    </source>
</evidence>
<evidence type="ECO:0000256" key="1">
    <source>
        <dbReference type="SAM" id="MobiDB-lite"/>
    </source>
</evidence>
<protein>
    <submittedName>
        <fullName evidence="3">Uncharacterized protein</fullName>
    </submittedName>
</protein>
<comment type="caution">
    <text evidence="3">The sequence shown here is derived from an EMBL/GenBank/DDBJ whole genome shotgun (WGS) entry which is preliminary data.</text>
</comment>
<feature type="compositionally biased region" description="Low complexity" evidence="1">
    <location>
        <begin position="136"/>
        <end position="150"/>
    </location>
</feature>
<feature type="region of interest" description="Disordered" evidence="1">
    <location>
        <begin position="136"/>
        <end position="180"/>
    </location>
</feature>
<keyword evidence="2" id="KW-1133">Transmembrane helix</keyword>
<gene>
    <name evidence="3" type="ORF">FHW12_000567</name>
</gene>
<keyword evidence="2" id="KW-0812">Transmembrane</keyword>
<accession>A0A839EVE0</accession>
<evidence type="ECO:0000256" key="2">
    <source>
        <dbReference type="SAM" id="Phobius"/>
    </source>
</evidence>
<dbReference type="Proteomes" id="UP000550401">
    <property type="component" value="Unassembled WGS sequence"/>
</dbReference>
<evidence type="ECO:0000313" key="3">
    <source>
        <dbReference type="EMBL" id="MBA8886376.1"/>
    </source>
</evidence>
<dbReference type="AlphaFoldDB" id="A0A839EVE0"/>
<name>A0A839EVE0_9GAMM</name>
<keyword evidence="2" id="KW-0472">Membrane</keyword>
<dbReference type="EMBL" id="JACGXL010000001">
    <property type="protein sequence ID" value="MBA8886376.1"/>
    <property type="molecule type" value="Genomic_DNA"/>
</dbReference>